<dbReference type="PANTHER" id="PTHR43153">
    <property type="entry name" value="ELECTRON TRANSFER FLAVOPROTEIN ALPHA"/>
    <property type="match status" value="1"/>
</dbReference>
<dbReference type="Pfam" id="PF01012">
    <property type="entry name" value="ETF"/>
    <property type="match status" value="1"/>
</dbReference>
<accession>A0ABX2EUG0</accession>
<keyword evidence="2" id="KW-0813">Transport</keyword>
<organism evidence="5 6">
    <name type="scientific">Pseudaquabacterium terrae</name>
    <dbReference type="NCBI Taxonomy" id="2732868"/>
    <lineage>
        <taxon>Bacteria</taxon>
        <taxon>Pseudomonadati</taxon>
        <taxon>Pseudomonadota</taxon>
        <taxon>Betaproteobacteria</taxon>
        <taxon>Burkholderiales</taxon>
        <taxon>Sphaerotilaceae</taxon>
        <taxon>Pseudaquabacterium</taxon>
    </lineage>
</organism>
<dbReference type="Gene3D" id="3.40.50.620">
    <property type="entry name" value="HUPs"/>
    <property type="match status" value="1"/>
</dbReference>
<name>A0ABX2EUG0_9BURK</name>
<dbReference type="InterPro" id="IPR014731">
    <property type="entry name" value="ETF_asu_C"/>
</dbReference>
<evidence type="ECO:0000256" key="1">
    <source>
        <dbReference type="ARBA" id="ARBA00005817"/>
    </source>
</evidence>
<gene>
    <name evidence="5" type="ORF">HLB44_35450</name>
</gene>
<keyword evidence="2" id="KW-0249">Electron transport</keyword>
<feature type="domain" description="Electron transfer flavoprotein alpha subunit C-terminal" evidence="3">
    <location>
        <begin position="245"/>
        <end position="321"/>
    </location>
</feature>
<keyword evidence="6" id="KW-1185">Reference proteome</keyword>
<dbReference type="SUPFAM" id="SSF52467">
    <property type="entry name" value="DHS-like NAD/FAD-binding domain"/>
    <property type="match status" value="1"/>
</dbReference>
<dbReference type="SUPFAM" id="SSF52402">
    <property type="entry name" value="Adenine nucleotide alpha hydrolases-like"/>
    <property type="match status" value="1"/>
</dbReference>
<sequence length="369" mass="38778">MNLAEPLIRRIDPRRPAVSAPQGLRRIVLGSEQGERSVAITLAHDSVKPLRSAGPFRSCTLVAAHADRGALDSHVHEVIAAAALLAGPDCEVIVAVLGACHPDAASLGGDRMLVSVHHDDTRWQPQAAVLWLDELARRLQPSNILLADRDADGELGRRYAAAAGASLACHVIELTRDTLRVRADATHDALRPHAAVMLLARGVADTRLPFVGLGQREAAPELPPLPLSGVQDLGIEPGRADDIALEEADLILAAGQGVTDLPLFLALANELGAAVGASRVAVDSGAFKRQQQIGATGKTVSASGYLAIGISGAVQHLQGIKDCRHVIAVNLDPAAPMVRRADLSAVEDSGALMRSLLALVQRHKARATR</sequence>
<dbReference type="InterPro" id="IPR001308">
    <property type="entry name" value="ETF_a/FixB"/>
</dbReference>
<evidence type="ECO:0000259" key="3">
    <source>
        <dbReference type="Pfam" id="PF00766"/>
    </source>
</evidence>
<dbReference type="InterPro" id="IPR014730">
    <property type="entry name" value="ETF_a/b_N"/>
</dbReference>
<dbReference type="EMBL" id="JABRWJ010000022">
    <property type="protein sequence ID" value="NRF72288.1"/>
    <property type="molecule type" value="Genomic_DNA"/>
</dbReference>
<protein>
    <submittedName>
        <fullName evidence="5">Electron transfer flavoprotein subunit alpha/FixB family protein</fullName>
    </submittedName>
</protein>
<evidence type="ECO:0000256" key="2">
    <source>
        <dbReference type="ARBA" id="ARBA00022982"/>
    </source>
</evidence>
<feature type="domain" description="Electron transfer flavoprotein alpha/beta-subunit N-terminal" evidence="4">
    <location>
        <begin position="62"/>
        <end position="182"/>
    </location>
</feature>
<proteinExistence type="inferred from homology"/>
<reference evidence="5 6" key="1">
    <citation type="submission" date="2020-05" db="EMBL/GenBank/DDBJ databases">
        <title>Aquincola sp. isolate from soil.</title>
        <authorList>
            <person name="Han J."/>
            <person name="Kim D.-U."/>
        </authorList>
    </citation>
    <scope>NUCLEOTIDE SEQUENCE [LARGE SCALE GENOMIC DNA]</scope>
    <source>
        <strain evidence="5 6">S2</strain>
    </source>
</reference>
<dbReference type="InterPro" id="IPR014729">
    <property type="entry name" value="Rossmann-like_a/b/a_fold"/>
</dbReference>
<dbReference type="RefSeq" id="WP_173135232.1">
    <property type="nucleotide sequence ID" value="NZ_JABRWJ010000022.1"/>
</dbReference>
<evidence type="ECO:0000313" key="5">
    <source>
        <dbReference type="EMBL" id="NRF72288.1"/>
    </source>
</evidence>
<dbReference type="PIRSF" id="PIRSF000089">
    <property type="entry name" value="Electra_flavoP_a"/>
    <property type="match status" value="1"/>
</dbReference>
<dbReference type="Proteomes" id="UP000737171">
    <property type="component" value="Unassembled WGS sequence"/>
</dbReference>
<dbReference type="Pfam" id="PF00766">
    <property type="entry name" value="ETF_alpha"/>
    <property type="match status" value="1"/>
</dbReference>
<dbReference type="InterPro" id="IPR029035">
    <property type="entry name" value="DHS-like_NAD/FAD-binding_dom"/>
</dbReference>
<dbReference type="Gene3D" id="3.40.50.1220">
    <property type="entry name" value="TPP-binding domain"/>
    <property type="match status" value="1"/>
</dbReference>
<dbReference type="PANTHER" id="PTHR43153:SF1">
    <property type="entry name" value="ELECTRON TRANSFER FLAVOPROTEIN SUBUNIT ALPHA, MITOCHONDRIAL"/>
    <property type="match status" value="1"/>
</dbReference>
<evidence type="ECO:0000259" key="4">
    <source>
        <dbReference type="Pfam" id="PF01012"/>
    </source>
</evidence>
<evidence type="ECO:0000313" key="6">
    <source>
        <dbReference type="Proteomes" id="UP000737171"/>
    </source>
</evidence>
<comment type="similarity">
    <text evidence="1">Belongs to the ETF alpha-subunit/FixB family.</text>
</comment>
<comment type="caution">
    <text evidence="5">The sequence shown here is derived from an EMBL/GenBank/DDBJ whole genome shotgun (WGS) entry which is preliminary data.</text>
</comment>